<feature type="compositionally biased region" description="Low complexity" evidence="3">
    <location>
        <begin position="219"/>
        <end position="230"/>
    </location>
</feature>
<feature type="region of interest" description="Disordered" evidence="3">
    <location>
        <begin position="208"/>
        <end position="230"/>
    </location>
</feature>
<reference evidence="4 5" key="1">
    <citation type="submission" date="2015-05" db="EMBL/GenBank/DDBJ databases">
        <title>Distinctive expansion of gene families associated with plant cell wall degradation and secondary metabolism in the genomes of grapevine trunk pathogens.</title>
        <authorList>
            <person name="Lawrence D.P."/>
            <person name="Travadon R."/>
            <person name="Rolshausen P.E."/>
            <person name="Baumgartner K."/>
        </authorList>
    </citation>
    <scope>NUCLEOTIDE SEQUENCE [LARGE SCALE GENOMIC DNA]</scope>
    <source>
        <strain evidence="4">UCRPC4</strain>
    </source>
</reference>
<dbReference type="AlphaFoldDB" id="A0A0G2HGR1"/>
<dbReference type="Proteomes" id="UP000053317">
    <property type="component" value="Unassembled WGS sequence"/>
</dbReference>
<feature type="compositionally biased region" description="Gly residues" evidence="3">
    <location>
        <begin position="299"/>
        <end position="315"/>
    </location>
</feature>
<evidence type="ECO:0000256" key="3">
    <source>
        <dbReference type="SAM" id="MobiDB-lite"/>
    </source>
</evidence>
<name>A0A0G2HGR1_PHACM</name>
<comment type="caution">
    <text evidence="4">The sequence shown here is derived from an EMBL/GenBank/DDBJ whole genome shotgun (WGS) entry which is preliminary data.</text>
</comment>
<evidence type="ECO:0000313" key="5">
    <source>
        <dbReference type="Proteomes" id="UP000053317"/>
    </source>
</evidence>
<evidence type="ECO:0000256" key="2">
    <source>
        <dbReference type="ARBA" id="ARBA00022691"/>
    </source>
</evidence>
<evidence type="ECO:0000313" key="4">
    <source>
        <dbReference type="EMBL" id="KKY27645.1"/>
    </source>
</evidence>
<accession>A0A0G2HGR1</accession>
<keyword evidence="2" id="KW-0949">S-adenosyl-L-methionine</keyword>
<gene>
    <name evidence="4" type="ORF">UCRPC4_g00878</name>
</gene>
<dbReference type="OrthoDB" id="2094832at2759"/>
<keyword evidence="5" id="KW-1185">Reference proteome</keyword>
<feature type="region of interest" description="Disordered" evidence="3">
    <location>
        <begin position="292"/>
        <end position="326"/>
    </location>
</feature>
<reference evidence="4 5" key="2">
    <citation type="submission" date="2015-05" db="EMBL/GenBank/DDBJ databases">
        <authorList>
            <person name="Morales-Cruz A."/>
            <person name="Amrine K.C."/>
            <person name="Cantu D."/>
        </authorList>
    </citation>
    <scope>NUCLEOTIDE SEQUENCE [LARGE SCALE GENOMIC DNA]</scope>
    <source>
        <strain evidence="4">UCRPC4</strain>
    </source>
</reference>
<evidence type="ECO:0000256" key="1">
    <source>
        <dbReference type="ARBA" id="ARBA00022679"/>
    </source>
</evidence>
<proteinExistence type="predicted"/>
<sequence>MAVSSSPANFHIDTKEEHDKKFYAEGRPEIPELMSDILINYSGIPKDELISHVEGLRNHAYAIYPYPCIGRYRFLTFSLVTHPYYHTHVLPHLLSPSSPEPLFLDLSTCLGQDLRALIHHTVPISRIYGSDLEPPFIRLGYDLFRDEDRFPDTHQFAPVNLFDSTFDTNLLTHMSRKVSILHMAAVFHLFGLSDQKFIARRVLKLIRLPSSPPPPPSSPTSNPSTTPLLLGSQTAHISGKHYPQRLGGRGPTLYRHSDVTWKQMWKEVAEEEGVRLRVEVELDMPRENLRGLRGSIDDCGGGSSGQGEEGCGNDGGDGDGTPEGDKGFRRMWFAIWVEEVGG</sequence>
<keyword evidence="4" id="KW-0489">Methyltransferase</keyword>
<dbReference type="GO" id="GO:0008168">
    <property type="term" value="F:methyltransferase activity"/>
    <property type="evidence" value="ECO:0007669"/>
    <property type="project" value="UniProtKB-KW"/>
</dbReference>
<keyword evidence="1 4" id="KW-0808">Transferase</keyword>
<dbReference type="PANTHER" id="PTHR35897">
    <property type="entry name" value="METHYLTRANSFERASE AUSD"/>
    <property type="match status" value="1"/>
</dbReference>
<dbReference type="PANTHER" id="PTHR35897:SF1">
    <property type="entry name" value="METHYLTRANSFERASE AUSD"/>
    <property type="match status" value="1"/>
</dbReference>
<dbReference type="InterPro" id="IPR051654">
    <property type="entry name" value="Meroterpenoid_MTases"/>
</dbReference>
<dbReference type="GO" id="GO:0032259">
    <property type="term" value="P:methylation"/>
    <property type="evidence" value="ECO:0007669"/>
    <property type="project" value="UniProtKB-KW"/>
</dbReference>
<protein>
    <submittedName>
        <fullName evidence="4">Putative methyltransferase domain-containing protein</fullName>
    </submittedName>
</protein>
<dbReference type="EMBL" id="LCWF01000022">
    <property type="protein sequence ID" value="KKY27645.1"/>
    <property type="molecule type" value="Genomic_DNA"/>
</dbReference>
<organism evidence="4 5">
    <name type="scientific">Phaeomoniella chlamydospora</name>
    <name type="common">Phaeoacremonium chlamydosporum</name>
    <dbReference type="NCBI Taxonomy" id="158046"/>
    <lineage>
        <taxon>Eukaryota</taxon>
        <taxon>Fungi</taxon>
        <taxon>Dikarya</taxon>
        <taxon>Ascomycota</taxon>
        <taxon>Pezizomycotina</taxon>
        <taxon>Eurotiomycetes</taxon>
        <taxon>Chaetothyriomycetidae</taxon>
        <taxon>Phaeomoniellales</taxon>
        <taxon>Phaeomoniellaceae</taxon>
        <taxon>Phaeomoniella</taxon>
    </lineage>
</organism>